<accession>A0A1W0W8N0</accession>
<proteinExistence type="predicted"/>
<dbReference type="Proteomes" id="UP000192578">
    <property type="component" value="Unassembled WGS sequence"/>
</dbReference>
<keyword evidence="2" id="KW-1185">Reference proteome</keyword>
<comment type="caution">
    <text evidence="1">The sequence shown here is derived from an EMBL/GenBank/DDBJ whole genome shotgun (WGS) entry which is preliminary data.</text>
</comment>
<dbReference type="EMBL" id="MTYJ01000168">
    <property type="protein sequence ID" value="OQV11557.1"/>
    <property type="molecule type" value="Genomic_DNA"/>
</dbReference>
<organism evidence="1 2">
    <name type="scientific">Hypsibius exemplaris</name>
    <name type="common">Freshwater tardigrade</name>
    <dbReference type="NCBI Taxonomy" id="2072580"/>
    <lineage>
        <taxon>Eukaryota</taxon>
        <taxon>Metazoa</taxon>
        <taxon>Ecdysozoa</taxon>
        <taxon>Tardigrada</taxon>
        <taxon>Eutardigrada</taxon>
        <taxon>Parachela</taxon>
        <taxon>Hypsibioidea</taxon>
        <taxon>Hypsibiidae</taxon>
        <taxon>Hypsibius</taxon>
    </lineage>
</organism>
<sequence>MYVCVNVSAIPKKALETNQQTHIVSQSQRAAPLASKKQLNPLSKRLVARVASVTGTATPGTITKTTLAGAAKLPTQKPLR</sequence>
<reference evidence="2" key="1">
    <citation type="submission" date="2017-01" db="EMBL/GenBank/DDBJ databases">
        <title>Comparative genomics of anhydrobiosis in the tardigrade Hypsibius dujardini.</title>
        <authorList>
            <person name="Yoshida Y."/>
            <person name="Koutsovoulos G."/>
            <person name="Laetsch D."/>
            <person name="Stevens L."/>
            <person name="Kumar S."/>
            <person name="Horikawa D."/>
            <person name="Ishino K."/>
            <person name="Komine S."/>
            <person name="Tomita M."/>
            <person name="Blaxter M."/>
            <person name="Arakawa K."/>
        </authorList>
    </citation>
    <scope>NUCLEOTIDE SEQUENCE [LARGE SCALE GENOMIC DNA]</scope>
    <source>
        <strain evidence="2">Z151</strain>
    </source>
</reference>
<dbReference type="AlphaFoldDB" id="A0A1W0W8N0"/>
<evidence type="ECO:0000313" key="1">
    <source>
        <dbReference type="EMBL" id="OQV11557.1"/>
    </source>
</evidence>
<name>A0A1W0W8N0_HYPEX</name>
<evidence type="ECO:0000313" key="2">
    <source>
        <dbReference type="Proteomes" id="UP000192578"/>
    </source>
</evidence>
<gene>
    <name evidence="1" type="ORF">BV898_14133</name>
</gene>
<protein>
    <submittedName>
        <fullName evidence="1">Uncharacterized protein</fullName>
    </submittedName>
</protein>